<keyword evidence="4 10" id="KW-0489">Methyltransferase</keyword>
<evidence type="ECO:0000256" key="2">
    <source>
        <dbReference type="ARBA" id="ARBA00009140"/>
    </source>
</evidence>
<comment type="similarity">
    <text evidence="2 10">Belongs to the class VI-like SAM-binding methyltransferase superfamily. Isoprenylcysteine carboxyl methyltransferase family.</text>
</comment>
<evidence type="ECO:0000256" key="10">
    <source>
        <dbReference type="RuleBase" id="RU362022"/>
    </source>
</evidence>
<keyword evidence="9 10" id="KW-0472">Membrane</keyword>
<comment type="subcellular location">
    <subcellularLocation>
        <location evidence="10">Endoplasmic reticulum membrane</location>
        <topology evidence="10">Multi-pass membrane protein</topology>
    </subcellularLocation>
    <subcellularLocation>
        <location evidence="1">Membrane</location>
        <topology evidence="1">Multi-pass membrane protein</topology>
    </subcellularLocation>
</comment>
<keyword evidence="12" id="KW-1185">Reference proteome</keyword>
<feature type="transmembrane region" description="Helical" evidence="10">
    <location>
        <begin position="208"/>
        <end position="228"/>
    </location>
</feature>
<feature type="transmembrane region" description="Helical" evidence="10">
    <location>
        <begin position="141"/>
        <end position="160"/>
    </location>
</feature>
<keyword evidence="6 10" id="KW-0949">S-adenosyl-L-methionine</keyword>
<evidence type="ECO:0000256" key="1">
    <source>
        <dbReference type="ARBA" id="ARBA00004141"/>
    </source>
</evidence>
<dbReference type="InterPro" id="IPR007269">
    <property type="entry name" value="ICMT_MeTrfase"/>
</dbReference>
<reference evidence="11 12" key="1">
    <citation type="journal article" date="2023" name="Elife">
        <title>Identification of key yeast species and microbe-microbe interactions impacting larval growth of Drosophila in the wild.</title>
        <authorList>
            <person name="Mure A."/>
            <person name="Sugiura Y."/>
            <person name="Maeda R."/>
            <person name="Honda K."/>
            <person name="Sakurai N."/>
            <person name="Takahashi Y."/>
            <person name="Watada M."/>
            <person name="Katoh T."/>
            <person name="Gotoh A."/>
            <person name="Gotoh Y."/>
            <person name="Taniguchi I."/>
            <person name="Nakamura K."/>
            <person name="Hayashi T."/>
            <person name="Katayama T."/>
            <person name="Uemura T."/>
            <person name="Hattori Y."/>
        </authorList>
    </citation>
    <scope>NUCLEOTIDE SEQUENCE [LARGE SCALE GENOMIC DNA]</scope>
    <source>
        <strain evidence="11 12">SB-73</strain>
    </source>
</reference>
<feature type="transmembrane region" description="Helical" evidence="10">
    <location>
        <begin position="102"/>
        <end position="121"/>
    </location>
</feature>
<gene>
    <name evidence="11" type="ORF">DASB73_042980</name>
</gene>
<dbReference type="PANTHER" id="PTHR12714:SF9">
    <property type="entry name" value="PROTEIN-S-ISOPRENYLCYSTEINE O-METHYLTRANSFERASE"/>
    <property type="match status" value="1"/>
</dbReference>
<accession>A0AAV5RP84</accession>
<name>A0AAV5RP84_STABA</name>
<evidence type="ECO:0000256" key="6">
    <source>
        <dbReference type="ARBA" id="ARBA00022691"/>
    </source>
</evidence>
<dbReference type="InterPro" id="IPR025770">
    <property type="entry name" value="PPMT_MeTrfase"/>
</dbReference>
<dbReference type="Gene3D" id="1.20.120.1630">
    <property type="match status" value="1"/>
</dbReference>
<organism evidence="11 12">
    <name type="scientific">Starmerella bacillaris</name>
    <name type="common">Yeast</name>
    <name type="synonym">Candida zemplinina</name>
    <dbReference type="NCBI Taxonomy" id="1247836"/>
    <lineage>
        <taxon>Eukaryota</taxon>
        <taxon>Fungi</taxon>
        <taxon>Dikarya</taxon>
        <taxon>Ascomycota</taxon>
        <taxon>Saccharomycotina</taxon>
        <taxon>Dipodascomycetes</taxon>
        <taxon>Dipodascales</taxon>
        <taxon>Trichomonascaceae</taxon>
        <taxon>Starmerella</taxon>
    </lineage>
</organism>
<dbReference type="AlphaFoldDB" id="A0AAV5RP84"/>
<evidence type="ECO:0000256" key="4">
    <source>
        <dbReference type="ARBA" id="ARBA00022603"/>
    </source>
</evidence>
<evidence type="ECO:0000256" key="8">
    <source>
        <dbReference type="ARBA" id="ARBA00022989"/>
    </source>
</evidence>
<evidence type="ECO:0000256" key="9">
    <source>
        <dbReference type="ARBA" id="ARBA00023136"/>
    </source>
</evidence>
<dbReference type="Proteomes" id="UP001362899">
    <property type="component" value="Unassembled WGS sequence"/>
</dbReference>
<evidence type="ECO:0000256" key="7">
    <source>
        <dbReference type="ARBA" id="ARBA00022692"/>
    </source>
</evidence>
<feature type="transmembrane region" description="Helical" evidence="10">
    <location>
        <begin position="52"/>
        <end position="72"/>
    </location>
</feature>
<evidence type="ECO:0000313" key="11">
    <source>
        <dbReference type="EMBL" id="GMM53335.1"/>
    </source>
</evidence>
<dbReference type="EC" id="2.1.1.100" evidence="3 10"/>
<comment type="caution">
    <text evidence="11">The sequence shown here is derived from an EMBL/GenBank/DDBJ whole genome shotgun (WGS) entry which is preliminary data.</text>
</comment>
<protein>
    <recommendedName>
        <fullName evidence="3 10">Protein-S-isoprenylcysteine O-methyltransferase</fullName>
        <ecNumber evidence="3 10">2.1.1.100</ecNumber>
    </recommendedName>
</protein>
<evidence type="ECO:0000256" key="3">
    <source>
        <dbReference type="ARBA" id="ARBA00012151"/>
    </source>
</evidence>
<dbReference type="GO" id="GO:0032259">
    <property type="term" value="P:methylation"/>
    <property type="evidence" value="ECO:0007669"/>
    <property type="project" value="UniProtKB-KW"/>
</dbReference>
<evidence type="ECO:0000256" key="5">
    <source>
        <dbReference type="ARBA" id="ARBA00022679"/>
    </source>
</evidence>
<evidence type="ECO:0000313" key="12">
    <source>
        <dbReference type="Proteomes" id="UP001362899"/>
    </source>
</evidence>
<dbReference type="PROSITE" id="PS51564">
    <property type="entry name" value="SAM_ICMT"/>
    <property type="match status" value="1"/>
</dbReference>
<dbReference type="PANTHER" id="PTHR12714">
    <property type="entry name" value="PROTEIN-S ISOPRENYLCYSTEINE O-METHYLTRANSFERASE"/>
    <property type="match status" value="1"/>
</dbReference>
<dbReference type="GO" id="GO:0005789">
    <property type="term" value="C:endoplasmic reticulum membrane"/>
    <property type="evidence" value="ECO:0007669"/>
    <property type="project" value="UniProtKB-SubCell"/>
</dbReference>
<comment type="catalytic activity">
    <reaction evidence="10">
        <text>[protein]-C-terminal S-[(2E,6E)-farnesyl]-L-cysteine + S-adenosyl-L-methionine = [protein]-C-terminal S-[(2E,6E)-farnesyl]-L-cysteine methyl ester + S-adenosyl-L-homocysteine</text>
        <dbReference type="Rhea" id="RHEA:21672"/>
        <dbReference type="Rhea" id="RHEA-COMP:12125"/>
        <dbReference type="Rhea" id="RHEA-COMP:12126"/>
        <dbReference type="ChEBI" id="CHEBI:57856"/>
        <dbReference type="ChEBI" id="CHEBI:59789"/>
        <dbReference type="ChEBI" id="CHEBI:90510"/>
        <dbReference type="ChEBI" id="CHEBI:90511"/>
        <dbReference type="EC" id="2.1.1.100"/>
    </reaction>
</comment>
<keyword evidence="7 10" id="KW-0812">Transmembrane</keyword>
<keyword evidence="5" id="KW-0808">Transferase</keyword>
<keyword evidence="8 10" id="KW-1133">Transmembrane helix</keyword>
<dbReference type="GO" id="GO:0004671">
    <property type="term" value="F:protein C-terminal S-isoprenylcysteine carboxyl O-methyltransferase activity"/>
    <property type="evidence" value="ECO:0007669"/>
    <property type="project" value="UniProtKB-EC"/>
</dbReference>
<sequence>MAEAVMEGSVSYAQTEGSDVGETRTVADYPLENKMKKQPFFTTKAPATFDKVSLVSTGIGCIIGFGCCLSNYNWPIAMYMVLNGVFHLMEFYVTARFNAKSLGMWSFCLCNGIHYAIAQIFAASELLYRSYKHNSWPENSLIFKFAFLLAVCGQIIRSTAMIHAATSFDHYVQKEKKEDHTLVQTGLYSIIRHPSYTGFYIWSVAMQIMVRNWISAVLFCVVDFVFFYKRLEKEEKALVEFFGNDYVLYKSRVWSGIPFIK</sequence>
<dbReference type="Pfam" id="PF04140">
    <property type="entry name" value="ICMT"/>
    <property type="match status" value="1"/>
</dbReference>
<proteinExistence type="inferred from homology"/>
<keyword evidence="10" id="KW-0256">Endoplasmic reticulum</keyword>
<dbReference type="EMBL" id="BTGC01000008">
    <property type="protein sequence ID" value="GMM53335.1"/>
    <property type="molecule type" value="Genomic_DNA"/>
</dbReference>